<dbReference type="OrthoDB" id="190500at2"/>
<feature type="region of interest" description="Disordered" evidence="2">
    <location>
        <begin position="284"/>
        <end position="303"/>
    </location>
</feature>
<gene>
    <name evidence="4" type="primary">cmr1</name>
    <name evidence="4" type="ordered locus">TERTU_4367</name>
</gene>
<dbReference type="Proteomes" id="UP000009080">
    <property type="component" value="Chromosome"/>
</dbReference>
<dbReference type="KEGG" id="ttu:TERTU_4367"/>
<protein>
    <submittedName>
        <fullName evidence="4">CRISPR-associated RAMP protein, Cmr1 family</fullName>
    </submittedName>
</protein>
<keyword evidence="5" id="KW-1185">Reference proteome</keyword>
<dbReference type="EMBL" id="CP001614">
    <property type="protein sequence ID" value="ACR13607.1"/>
    <property type="molecule type" value="Genomic_DNA"/>
</dbReference>
<proteinExistence type="predicted"/>
<evidence type="ECO:0000256" key="1">
    <source>
        <dbReference type="ARBA" id="ARBA00023118"/>
    </source>
</evidence>
<dbReference type="HOGENOM" id="CLU_043263_0_0_6"/>
<keyword evidence="1" id="KW-0051">Antiviral defense</keyword>
<dbReference type="RefSeq" id="WP_015819721.1">
    <property type="nucleotide sequence ID" value="NC_012997.1"/>
</dbReference>
<name>C5BIW8_TERTT</name>
<dbReference type="GO" id="GO:0051607">
    <property type="term" value="P:defense response to virus"/>
    <property type="evidence" value="ECO:0007669"/>
    <property type="project" value="UniProtKB-KW"/>
</dbReference>
<dbReference type="InterPro" id="IPR005537">
    <property type="entry name" value="RAMP_III_fam"/>
</dbReference>
<accession>C5BIW8</accession>
<evidence type="ECO:0000259" key="3">
    <source>
        <dbReference type="Pfam" id="PF03787"/>
    </source>
</evidence>
<evidence type="ECO:0000256" key="2">
    <source>
        <dbReference type="SAM" id="MobiDB-lite"/>
    </source>
</evidence>
<reference evidence="4 5" key="1">
    <citation type="journal article" date="2009" name="PLoS ONE">
        <title>The complete genome of Teredinibacter turnerae T7901: an intracellular endosymbiont of marine wood-boring bivalves (shipworms).</title>
        <authorList>
            <person name="Yang J.C."/>
            <person name="Madupu R."/>
            <person name="Durkin A.S."/>
            <person name="Ekborg N.A."/>
            <person name="Pedamallu C.S."/>
            <person name="Hostetler J.B."/>
            <person name="Radune D."/>
            <person name="Toms B.S."/>
            <person name="Henrissat B."/>
            <person name="Coutinho P.M."/>
            <person name="Schwarz S."/>
            <person name="Field L."/>
            <person name="Trindade-Silva A.E."/>
            <person name="Soares C.A.G."/>
            <person name="Elshahawi S."/>
            <person name="Hanora A."/>
            <person name="Schmidt E.W."/>
            <person name="Haygood M.G."/>
            <person name="Posfai J."/>
            <person name="Benner J."/>
            <person name="Madinger C."/>
            <person name="Nove J."/>
            <person name="Anton B."/>
            <person name="Chaudhary K."/>
            <person name="Foster J."/>
            <person name="Holman A."/>
            <person name="Kumar S."/>
            <person name="Lessard P.A."/>
            <person name="Luyten Y.A."/>
            <person name="Slatko B."/>
            <person name="Wood N."/>
            <person name="Wu B."/>
            <person name="Teplitski M."/>
            <person name="Mougous J.D."/>
            <person name="Ward N."/>
            <person name="Eisen J.A."/>
            <person name="Badger J.H."/>
            <person name="Distel D.L."/>
        </authorList>
    </citation>
    <scope>NUCLEOTIDE SEQUENCE [LARGE SCALE GENOMIC DNA]</scope>
    <source>
        <strain evidence="5">ATCC 39867 / T7901</strain>
    </source>
</reference>
<dbReference type="InterPro" id="IPR007522">
    <property type="entry name" value="CRISPR-assoc_prot_TM1795"/>
</dbReference>
<dbReference type="AlphaFoldDB" id="C5BIW8"/>
<feature type="region of interest" description="Disordered" evidence="2">
    <location>
        <begin position="1"/>
        <end position="27"/>
    </location>
</feature>
<dbReference type="eggNOG" id="COG1367">
    <property type="taxonomic scope" value="Bacteria"/>
</dbReference>
<feature type="domain" description="CRISPR type III-associated protein" evidence="3">
    <location>
        <begin position="32"/>
        <end position="214"/>
    </location>
</feature>
<dbReference type="NCBIfam" id="TIGR01894">
    <property type="entry name" value="cas_TM1795_cmr1"/>
    <property type="match status" value="1"/>
</dbReference>
<evidence type="ECO:0000313" key="5">
    <source>
        <dbReference type="Proteomes" id="UP000009080"/>
    </source>
</evidence>
<dbReference type="Pfam" id="PF03787">
    <property type="entry name" value="RAMPs"/>
    <property type="match status" value="1"/>
</dbReference>
<dbReference type="STRING" id="377629.TERTU_4367"/>
<evidence type="ECO:0000313" key="4">
    <source>
        <dbReference type="EMBL" id="ACR13607.1"/>
    </source>
</evidence>
<sequence>MPRLISKPAPQPTGHSHDDKNTPPHPQWRYNIQVVTPMFGGGVEARVLDPSQLIRGTSIRGHLRFWWRATRGAKFDNLASLREREAAIWGDTDTPSRVQLQVRLLNSDEPKPVLKYIKNQKGRRTPDWAEPFKANTDAARYIAFPFIGKSDQEDSLPDEFLPFAEFQLALSFSPPVQPGSEENSLRNEVEAALWAWVNFGGLGARTRRGFGSLSCAVFSPQSPEIPQWLEEKLNSYGILLGQERPWPTLKDFFYSARGADNCTAWLNAVHPLKLFRQGEFVKSGKGNKHRRKSSADMVGRDGSNHSLWPEANAIRTILKKARYYRESSPNNAFPRAAFGLPIITQFKQNNDDISGTELYPIVNDEPRGRMASPLITKSLNMCPPSGGGSEQGYPFIVRLSTALPSGLGLRKTEEKNPEVIDAPLDKRAIVNPDFTQYPDSPMDSASGGSAIEAFLSFITGKKILKKLQSSDHG</sequence>
<organism evidence="4 5">
    <name type="scientific">Teredinibacter turnerae (strain ATCC 39867 / T7901)</name>
    <dbReference type="NCBI Taxonomy" id="377629"/>
    <lineage>
        <taxon>Bacteria</taxon>
        <taxon>Pseudomonadati</taxon>
        <taxon>Pseudomonadota</taxon>
        <taxon>Gammaproteobacteria</taxon>
        <taxon>Cellvibrionales</taxon>
        <taxon>Cellvibrionaceae</taxon>
        <taxon>Teredinibacter</taxon>
    </lineage>
</organism>